<evidence type="ECO:0000256" key="1">
    <source>
        <dbReference type="ARBA" id="ARBA00008361"/>
    </source>
</evidence>
<evidence type="ECO:0000256" key="2">
    <source>
        <dbReference type="ARBA" id="ARBA00022603"/>
    </source>
</evidence>
<keyword evidence="6" id="KW-1185">Reference proteome</keyword>
<reference evidence="5" key="1">
    <citation type="submission" date="2021-01" db="EMBL/GenBank/DDBJ databases">
        <authorList>
            <consortium name="Genoscope - CEA"/>
            <person name="William W."/>
        </authorList>
    </citation>
    <scope>NUCLEOTIDE SEQUENCE</scope>
</reference>
<keyword evidence="3" id="KW-0808">Transferase</keyword>
<protein>
    <recommendedName>
        <fullName evidence="4">Methyltransferase domain-containing protein</fullName>
    </recommendedName>
</protein>
<dbReference type="GO" id="GO:0008168">
    <property type="term" value="F:methyltransferase activity"/>
    <property type="evidence" value="ECO:0007669"/>
    <property type="project" value="UniProtKB-KW"/>
</dbReference>
<gene>
    <name evidence="5" type="ORF">POCTA_138.1.T1090151</name>
</gene>
<keyword evidence="2" id="KW-0489">Methyltransferase</keyword>
<comment type="caution">
    <text evidence="5">The sequence shown here is derived from an EMBL/GenBank/DDBJ whole genome shotgun (WGS) entry which is preliminary data.</text>
</comment>
<dbReference type="FunFam" id="3.40.50.150:FF:000786">
    <property type="entry name" value="Predicted protein"/>
    <property type="match status" value="1"/>
</dbReference>
<organism evidence="5 6">
    <name type="scientific">Paramecium octaurelia</name>
    <dbReference type="NCBI Taxonomy" id="43137"/>
    <lineage>
        <taxon>Eukaryota</taxon>
        <taxon>Sar</taxon>
        <taxon>Alveolata</taxon>
        <taxon>Ciliophora</taxon>
        <taxon>Intramacronucleata</taxon>
        <taxon>Oligohymenophorea</taxon>
        <taxon>Peniculida</taxon>
        <taxon>Parameciidae</taxon>
        <taxon>Paramecium</taxon>
    </lineage>
</organism>
<sequence>MLLLLSLSNDKFPTKHIQQFVEQLNVTIPILRQDFFSIESKFEQSSKKIKKDLVYAIQDYRIKLKGIPNIFGEPKNQEAINNLKRFTSNKLEYDIKNYAAVFPMPQLMQQIQRLSYFSHFSFLICGYPKLKFQSNHLVLHQFECLNQLEHCQSTESSRVKGFKIEIQQYLQQLLIMNKSQQEAIQKNHYGKLEYWERRYSENDKPFEWYQNYDNLKDIVTQYINHNSRILNIGCGNSNIPEDMYKEGYQWIVNLDFSKTVIEFMKEKYKSYPAHFQFVLADARELPFANDSFDCVFDKGLLDAVLSGDYSAQNSKKVINHIYRALKKDTGVYIVVSHGFPEQRLPYLSKSEYNWKVTYSKVYKPDVRTKSLEFDATDLNNYHFIYVCKMDRYQGQTAAQVIGI</sequence>
<dbReference type="InterPro" id="IPR025714">
    <property type="entry name" value="Methyltranfer_dom"/>
</dbReference>
<dbReference type="Proteomes" id="UP000683925">
    <property type="component" value="Unassembled WGS sequence"/>
</dbReference>
<dbReference type="EMBL" id="CAJJDP010000109">
    <property type="protein sequence ID" value="CAD8195610.1"/>
    <property type="molecule type" value="Genomic_DNA"/>
</dbReference>
<accession>A0A8S1X4B0</accession>
<evidence type="ECO:0000259" key="4">
    <source>
        <dbReference type="Pfam" id="PF13847"/>
    </source>
</evidence>
<dbReference type="Pfam" id="PF13847">
    <property type="entry name" value="Methyltransf_31"/>
    <property type="match status" value="1"/>
</dbReference>
<name>A0A8S1X4B0_PAROT</name>
<dbReference type="GO" id="GO:0032259">
    <property type="term" value="P:methylation"/>
    <property type="evidence" value="ECO:0007669"/>
    <property type="project" value="UniProtKB-KW"/>
</dbReference>
<dbReference type="PANTHER" id="PTHR12176">
    <property type="entry name" value="SAM-DEPENDENT METHYLTRANSFERASE SUPERFAMILY PROTEIN"/>
    <property type="match status" value="1"/>
</dbReference>
<proteinExistence type="inferred from homology"/>
<evidence type="ECO:0000313" key="6">
    <source>
        <dbReference type="Proteomes" id="UP000683925"/>
    </source>
</evidence>
<dbReference type="OrthoDB" id="411785at2759"/>
<comment type="similarity">
    <text evidence="1">Belongs to the methyltransferase superfamily.</text>
</comment>
<evidence type="ECO:0000256" key="3">
    <source>
        <dbReference type="ARBA" id="ARBA00022679"/>
    </source>
</evidence>
<dbReference type="AlphaFoldDB" id="A0A8S1X4B0"/>
<evidence type="ECO:0000313" key="5">
    <source>
        <dbReference type="EMBL" id="CAD8195610.1"/>
    </source>
</evidence>
<dbReference type="InterPro" id="IPR051419">
    <property type="entry name" value="Lys/N-term_MeTrsfase_sf"/>
</dbReference>
<dbReference type="PANTHER" id="PTHR12176:SF79">
    <property type="entry name" value="METHYLTRANSFERASE TYPE 11 DOMAIN-CONTAINING PROTEIN"/>
    <property type="match status" value="1"/>
</dbReference>
<feature type="domain" description="Methyltransferase" evidence="4">
    <location>
        <begin position="224"/>
        <end position="345"/>
    </location>
</feature>